<name>W8W2S5_9VIRU</name>
<organism evidence="1 2">
    <name type="scientific">Invertebrate iridovirus 25</name>
    <dbReference type="NCBI Taxonomy" id="1301280"/>
    <lineage>
        <taxon>Viruses</taxon>
        <taxon>Varidnaviria</taxon>
        <taxon>Bamfordvirae</taxon>
        <taxon>Nucleocytoviricota</taxon>
        <taxon>Megaviricetes</taxon>
        <taxon>Pimascovirales</taxon>
        <taxon>Pimascovirales incertae sedis</taxon>
        <taxon>Iridoviridae</taxon>
        <taxon>Betairidovirinae</taxon>
        <taxon>Chloriridovirus</taxon>
        <taxon>Chloriridovirus simulium2</taxon>
    </lineage>
</organism>
<dbReference type="Proteomes" id="UP000097612">
    <property type="component" value="Segment"/>
</dbReference>
<evidence type="ECO:0000313" key="2">
    <source>
        <dbReference type="Proteomes" id="UP000097612"/>
    </source>
</evidence>
<dbReference type="SUPFAM" id="SSF143990">
    <property type="entry name" value="YbiA-like"/>
    <property type="match status" value="1"/>
</dbReference>
<dbReference type="Gene3D" id="1.10.357.40">
    <property type="entry name" value="YbiA-like"/>
    <property type="match status" value="1"/>
</dbReference>
<sequence>MSVTIRNSLDKPFGKLANDAILPFKVNSHTYSSIVNFVYANLLPESTFKEELSQTLPKNVLTTFGEVRTHLKQATIQSSARTAIIEKAKQNKQFFKKLMDTENLKIIYYSPNTFLGIGRSKDGQNIYGQALEQTRNELQLEQNKAQQKDNIYLSYIAEINLKKVFRKHNLEKYISKDKKRSIKRLVDALVQDYGNTEVYLNAPDIDTILTLHEKRNILNYTDPNSLIRVIRKNEARNVLKRNLFDLKVTSLHAFVDYTISKNATISEDKTALKDQLFDILSTKREEFANRILDLYSAKALPDEVKDKIKKFKTMWYFPSEKDIEFFETENIKLPQIDAEGTGTTSTESFKVYIENDILSPLDETSIVVINNRKFKSISHFIAFELNKLYGGSDPAKLYVRIKDVKTSDLDQFNKLIEKDVFTTTKNKLLEEAINIKLQEWSVKNLIFGLENLEFEDHYDLDKTEEFYNKYMDKVVLKIQKIPSFEKFVEKDSFLIDIIKDKVDFYFMILDNLMVHTKSKHRLGVSYDDLVQFSPFYTFIMLNDSNVPQTKIPDYLTQKSKQYGLSNQSLLQIWSIIYNGMKMSEKIVGEGGYDIRYKSLLIWSKYLLGTPNNNLQSLEVMQSRQEDNVLMVLLSILSKLKEVNLKFNSPTINTQDLQTAIHLCLGKVREYTHQFERVEEDLEFENEEEITPDEVFDDEEGQMMPDDDDDFEGFNLSSRQKFEAFLATYFNPLKNELDLGKVEEAVYKILNSKIPVTQKHQNLNFFVSGFTLPSLEN</sequence>
<gene>
    <name evidence="1" type="primary">031R</name>
    <name evidence="1" type="ORF">IIV25_031R</name>
</gene>
<dbReference type="OrthoDB" id="1678at10239"/>
<dbReference type="GeneID" id="18501403"/>
<proteinExistence type="predicted"/>
<reference evidence="1 2" key="1">
    <citation type="journal article" date="2013" name="Arch. Virol.">
        <title>Complete genome sequence of invertebrate iridovirus IIV-25 isolated from a blackfly larva.</title>
        <authorList>
            <person name="Piegu B."/>
            <person name="Guizard S."/>
            <person name="Spears T."/>
            <person name="Cruaud C."/>
            <person name="Couloux A."/>
            <person name="Bideshi D.K."/>
            <person name="Federici B.A."/>
            <person name="Bigot Y."/>
        </authorList>
    </citation>
    <scope>NUCLEOTIDE SEQUENCE [LARGE SCALE GENOMIC DNA]</scope>
</reference>
<accession>W8W2S5</accession>
<dbReference type="EMBL" id="HF920635">
    <property type="protein sequence ID" value="CCV02049.1"/>
    <property type="molecule type" value="Genomic_DNA"/>
</dbReference>
<dbReference type="KEGG" id="vg:18501403"/>
<dbReference type="RefSeq" id="YP_009010564.1">
    <property type="nucleotide sequence ID" value="NC_023613.1"/>
</dbReference>
<keyword evidence="2" id="KW-1185">Reference proteome</keyword>
<protein>
    <submittedName>
        <fullName evidence="1">Uncharacterized protein</fullName>
    </submittedName>
</protein>
<evidence type="ECO:0000313" key="1">
    <source>
        <dbReference type="EMBL" id="CCV02049.1"/>
    </source>
</evidence>
<dbReference type="InterPro" id="IPR037238">
    <property type="entry name" value="YbiA-like_sf"/>
</dbReference>